<evidence type="ECO:0000259" key="2">
    <source>
        <dbReference type="Pfam" id="PF04127"/>
    </source>
</evidence>
<evidence type="ECO:0000256" key="1">
    <source>
        <dbReference type="ARBA" id="ARBA00005703"/>
    </source>
</evidence>
<reference evidence="3" key="1">
    <citation type="submission" date="2014-07" db="EMBL/GenBank/DDBJ databases">
        <authorList>
            <person name="Martin A.A"/>
            <person name="De Silva N."/>
        </authorList>
    </citation>
    <scope>NUCLEOTIDE SEQUENCE</scope>
</reference>
<evidence type="ECO:0000313" key="4">
    <source>
        <dbReference type="WBParaSite" id="SVE_0548600.1"/>
    </source>
</evidence>
<sequence length="299" mass="35079">MTESVTCEYFLKNNHSLKKFIDDNKGEKFVLVTSGGTRVPIEKNTVRFIDNFSTGKRGSSSAEYFLQNDYFVIFFYRDTSLKPFDRSIEKMFDHLKVNNDNMLAFDGIDKTKQQKFLNILSLKNKYKKNLFLISFTELFEYYEALKVILSILRPLKKDVIIYLAAAVSDFYIDEKHMADHKIQSRNGEILLKLTPFKKGDIIELLCGSKENFLVTFKLETDEELLYSKSKKSFEYYNHQVVIGNILSRRSKEVILYTPKEKGELSETIINLSKEETEKNVDIEEKIVKYLCEIHNKYRC</sequence>
<organism evidence="3 4">
    <name type="scientific">Strongyloides venezuelensis</name>
    <name type="common">Threadworm</name>
    <dbReference type="NCBI Taxonomy" id="75913"/>
    <lineage>
        <taxon>Eukaryota</taxon>
        <taxon>Metazoa</taxon>
        <taxon>Ecdysozoa</taxon>
        <taxon>Nematoda</taxon>
        <taxon>Chromadorea</taxon>
        <taxon>Rhabditida</taxon>
        <taxon>Tylenchina</taxon>
        <taxon>Panagrolaimomorpha</taxon>
        <taxon>Strongyloidoidea</taxon>
        <taxon>Strongyloididae</taxon>
        <taxon>Strongyloides</taxon>
    </lineage>
</organism>
<feature type="domain" description="DNA/pantothenate metabolism flavoprotein C-terminal" evidence="2">
    <location>
        <begin position="156"/>
        <end position="250"/>
    </location>
</feature>
<proteinExistence type="inferred from homology"/>
<protein>
    <submittedName>
        <fullName evidence="4">Phosphopantothenate--cysteine ligase (inferred by orthology to a human protein)</fullName>
    </submittedName>
</protein>
<dbReference type="Pfam" id="PF04127">
    <property type="entry name" value="DFP"/>
    <property type="match status" value="2"/>
</dbReference>
<reference evidence="4" key="2">
    <citation type="submission" date="2015-08" db="UniProtKB">
        <authorList>
            <consortium name="WormBaseParasite"/>
        </authorList>
    </citation>
    <scope>IDENTIFICATION</scope>
</reference>
<dbReference type="PANTHER" id="PTHR12290">
    <property type="entry name" value="CORNICHON-RELATED"/>
    <property type="match status" value="1"/>
</dbReference>
<dbReference type="AlphaFoldDB" id="A0A0K0F9I5"/>
<feature type="domain" description="DNA/pantothenate metabolism flavoprotein C-terminal" evidence="2">
    <location>
        <begin position="28"/>
        <end position="73"/>
    </location>
</feature>
<dbReference type="Proteomes" id="UP000035680">
    <property type="component" value="Unassembled WGS sequence"/>
</dbReference>
<dbReference type="InterPro" id="IPR007085">
    <property type="entry name" value="DNA/pantothenate-metab_flavo_C"/>
</dbReference>
<keyword evidence="3" id="KW-1185">Reference proteome</keyword>
<dbReference type="GO" id="GO:0003824">
    <property type="term" value="F:catalytic activity"/>
    <property type="evidence" value="ECO:0007669"/>
    <property type="project" value="UniProtKB-ARBA"/>
</dbReference>
<dbReference type="Gene3D" id="3.40.50.10300">
    <property type="entry name" value="CoaB-like"/>
    <property type="match status" value="1"/>
</dbReference>
<dbReference type="GO" id="GO:0015937">
    <property type="term" value="P:coenzyme A biosynthetic process"/>
    <property type="evidence" value="ECO:0007669"/>
    <property type="project" value="UniProtKB-ARBA"/>
</dbReference>
<evidence type="ECO:0000313" key="3">
    <source>
        <dbReference type="Proteomes" id="UP000035680"/>
    </source>
</evidence>
<dbReference type="WBParaSite" id="SVE_0548600.1">
    <property type="protein sequence ID" value="SVE_0548600.1"/>
    <property type="gene ID" value="SVE_0548600"/>
</dbReference>
<dbReference type="STRING" id="75913.A0A0K0F9I5"/>
<accession>A0A0K0F9I5</accession>
<name>A0A0K0F9I5_STRVS</name>
<comment type="similarity">
    <text evidence="1">Belongs to the PPC synthetase family.</text>
</comment>
<dbReference type="SUPFAM" id="SSF102645">
    <property type="entry name" value="CoaB-like"/>
    <property type="match status" value="1"/>
</dbReference>
<dbReference type="InterPro" id="IPR035929">
    <property type="entry name" value="CoaB-like_sf"/>
</dbReference>